<accession>A0A0M3IG72</accession>
<evidence type="ECO:0000313" key="3">
    <source>
        <dbReference type="WBParaSite" id="ALUE_0001727001-mRNA-1"/>
    </source>
</evidence>
<dbReference type="Proteomes" id="UP000036681">
    <property type="component" value="Unplaced"/>
</dbReference>
<name>A0A0M3IG72_ASCLU</name>
<keyword evidence="2" id="KW-1185">Reference proteome</keyword>
<feature type="compositionally biased region" description="Low complexity" evidence="1">
    <location>
        <begin position="1"/>
        <end position="18"/>
    </location>
</feature>
<feature type="region of interest" description="Disordered" evidence="1">
    <location>
        <begin position="1"/>
        <end position="22"/>
    </location>
</feature>
<evidence type="ECO:0000256" key="1">
    <source>
        <dbReference type="SAM" id="MobiDB-lite"/>
    </source>
</evidence>
<organism evidence="2 3">
    <name type="scientific">Ascaris lumbricoides</name>
    <name type="common">Giant roundworm</name>
    <dbReference type="NCBI Taxonomy" id="6252"/>
    <lineage>
        <taxon>Eukaryota</taxon>
        <taxon>Metazoa</taxon>
        <taxon>Ecdysozoa</taxon>
        <taxon>Nematoda</taxon>
        <taxon>Chromadorea</taxon>
        <taxon>Rhabditida</taxon>
        <taxon>Spirurina</taxon>
        <taxon>Ascaridomorpha</taxon>
        <taxon>Ascaridoidea</taxon>
        <taxon>Ascarididae</taxon>
        <taxon>Ascaris</taxon>
    </lineage>
</organism>
<reference evidence="3" key="1">
    <citation type="submission" date="2017-02" db="UniProtKB">
        <authorList>
            <consortium name="WormBaseParasite"/>
        </authorList>
    </citation>
    <scope>IDENTIFICATION</scope>
</reference>
<evidence type="ECO:0000313" key="2">
    <source>
        <dbReference type="Proteomes" id="UP000036681"/>
    </source>
</evidence>
<sequence>MDSFLHLSGNSSHSPGSSEKNLSAEQFLHVSSRFVSRNGYSTSSVLDDAPQFQVVKQSRRTPSLHL</sequence>
<dbReference type="WBParaSite" id="ALUE_0001727001-mRNA-1">
    <property type="protein sequence ID" value="ALUE_0001727001-mRNA-1"/>
    <property type="gene ID" value="ALUE_0001727001"/>
</dbReference>
<dbReference type="AlphaFoldDB" id="A0A0M3IG72"/>
<proteinExistence type="predicted"/>
<protein>
    <submittedName>
        <fullName evidence="3">Ovule protein</fullName>
    </submittedName>
</protein>